<reference evidence="7" key="1">
    <citation type="journal article" date="2019" name="Int. J. Syst. Evol. Microbiol.">
        <title>The Global Catalogue of Microorganisms (GCM) 10K type strain sequencing project: providing services to taxonomists for standard genome sequencing and annotation.</title>
        <authorList>
            <consortium name="The Broad Institute Genomics Platform"/>
            <consortium name="The Broad Institute Genome Sequencing Center for Infectious Disease"/>
            <person name="Wu L."/>
            <person name="Ma J."/>
        </authorList>
    </citation>
    <scope>NUCLEOTIDE SEQUENCE [LARGE SCALE GENOMIC DNA]</scope>
    <source>
        <strain evidence="7">JCM 31486</strain>
    </source>
</reference>
<dbReference type="PANTHER" id="PTHR43133">
    <property type="entry name" value="RNA POLYMERASE ECF-TYPE SIGMA FACTO"/>
    <property type="match status" value="1"/>
</dbReference>
<evidence type="ECO:0000256" key="1">
    <source>
        <dbReference type="ARBA" id="ARBA00023015"/>
    </source>
</evidence>
<protein>
    <submittedName>
        <fullName evidence="6">RNA polymerase sigma factor</fullName>
    </submittedName>
</protein>
<keyword evidence="1" id="KW-0805">Transcription regulation</keyword>
<keyword evidence="4" id="KW-0804">Transcription</keyword>
<evidence type="ECO:0000256" key="3">
    <source>
        <dbReference type="ARBA" id="ARBA00023125"/>
    </source>
</evidence>
<dbReference type="EMBL" id="JBHTIS010000768">
    <property type="protein sequence ID" value="MFD1046728.1"/>
    <property type="molecule type" value="Genomic_DNA"/>
</dbReference>
<dbReference type="InterPro" id="IPR014284">
    <property type="entry name" value="RNA_pol_sigma-70_dom"/>
</dbReference>
<dbReference type="Gene3D" id="1.10.1740.10">
    <property type="match status" value="1"/>
</dbReference>
<evidence type="ECO:0000313" key="7">
    <source>
        <dbReference type="Proteomes" id="UP001597045"/>
    </source>
</evidence>
<keyword evidence="2" id="KW-0731">Sigma factor</keyword>
<dbReference type="NCBIfam" id="TIGR02937">
    <property type="entry name" value="sigma70-ECF"/>
    <property type="match status" value="1"/>
</dbReference>
<organism evidence="6 7">
    <name type="scientific">Kibdelosporangium lantanae</name>
    <dbReference type="NCBI Taxonomy" id="1497396"/>
    <lineage>
        <taxon>Bacteria</taxon>
        <taxon>Bacillati</taxon>
        <taxon>Actinomycetota</taxon>
        <taxon>Actinomycetes</taxon>
        <taxon>Pseudonocardiales</taxon>
        <taxon>Pseudonocardiaceae</taxon>
        <taxon>Kibdelosporangium</taxon>
    </lineage>
</organism>
<comment type="caution">
    <text evidence="6">The sequence shown here is derived from an EMBL/GenBank/DDBJ whole genome shotgun (WGS) entry which is preliminary data.</text>
</comment>
<proteinExistence type="predicted"/>
<keyword evidence="3" id="KW-0238">DNA-binding</keyword>
<keyword evidence="7" id="KW-1185">Reference proteome</keyword>
<evidence type="ECO:0000313" key="6">
    <source>
        <dbReference type="EMBL" id="MFD1046728.1"/>
    </source>
</evidence>
<evidence type="ECO:0000256" key="4">
    <source>
        <dbReference type="ARBA" id="ARBA00023163"/>
    </source>
</evidence>
<evidence type="ECO:0000256" key="2">
    <source>
        <dbReference type="ARBA" id="ARBA00023082"/>
    </source>
</evidence>
<dbReference type="InterPro" id="IPR039425">
    <property type="entry name" value="RNA_pol_sigma-70-like"/>
</dbReference>
<name>A0ABW3M818_9PSEU</name>
<sequence length="133" mass="15622">MSSELLFGLRQWDDAAWRAVVEEYGPRIWAVARSHRLNEEDAADVFQATLLNLAEHIGHIKQPERISAWIVTTARRECLRVIRLRKPLPLKWRPEEEPEVPEDRVLEDARDQALWSAFKQLPSRCQQLLRLFA</sequence>
<dbReference type="InterPro" id="IPR007627">
    <property type="entry name" value="RNA_pol_sigma70_r2"/>
</dbReference>
<evidence type="ECO:0000259" key="5">
    <source>
        <dbReference type="Pfam" id="PF04542"/>
    </source>
</evidence>
<dbReference type="Proteomes" id="UP001597045">
    <property type="component" value="Unassembled WGS sequence"/>
</dbReference>
<accession>A0ABW3M818</accession>
<feature type="domain" description="RNA polymerase sigma-70 region 2" evidence="5">
    <location>
        <begin position="21"/>
        <end position="84"/>
    </location>
</feature>
<dbReference type="InterPro" id="IPR013325">
    <property type="entry name" value="RNA_pol_sigma_r2"/>
</dbReference>
<dbReference type="PANTHER" id="PTHR43133:SF8">
    <property type="entry name" value="RNA POLYMERASE SIGMA FACTOR HI_1459-RELATED"/>
    <property type="match status" value="1"/>
</dbReference>
<gene>
    <name evidence="6" type="ORF">ACFQ1S_14780</name>
</gene>
<dbReference type="SUPFAM" id="SSF88946">
    <property type="entry name" value="Sigma2 domain of RNA polymerase sigma factors"/>
    <property type="match status" value="1"/>
</dbReference>
<dbReference type="Pfam" id="PF04542">
    <property type="entry name" value="Sigma70_r2"/>
    <property type="match status" value="1"/>
</dbReference>